<feature type="region of interest" description="Disordered" evidence="1">
    <location>
        <begin position="31"/>
        <end position="69"/>
    </location>
</feature>
<reference evidence="2 3" key="1">
    <citation type="journal article" date="2019" name="Int. J. Syst. Evol. Microbiol.">
        <title>The Global Catalogue of Microorganisms (GCM) 10K type strain sequencing project: providing services to taxonomists for standard genome sequencing and annotation.</title>
        <authorList>
            <consortium name="The Broad Institute Genomics Platform"/>
            <consortium name="The Broad Institute Genome Sequencing Center for Infectious Disease"/>
            <person name="Wu L."/>
            <person name="Ma J."/>
        </authorList>
    </citation>
    <scope>NUCLEOTIDE SEQUENCE [LARGE SCALE GENOMIC DNA]</scope>
    <source>
        <strain evidence="2 3">JCM 16330</strain>
    </source>
</reference>
<accession>A0AAV3S544</accession>
<evidence type="ECO:0000256" key="1">
    <source>
        <dbReference type="SAM" id="MobiDB-lite"/>
    </source>
</evidence>
<comment type="caution">
    <text evidence="2">The sequence shown here is derived from an EMBL/GenBank/DDBJ whole genome shotgun (WGS) entry which is preliminary data.</text>
</comment>
<proteinExistence type="predicted"/>
<gene>
    <name evidence="2" type="ORF">GCM10009066_08090</name>
</gene>
<dbReference type="EMBL" id="BAAABL010000034">
    <property type="protein sequence ID" value="GAA0295980.1"/>
    <property type="molecule type" value="Genomic_DNA"/>
</dbReference>
<organism evidence="2 3">
    <name type="scientific">Halarchaeum salinum</name>
    <dbReference type="NCBI Taxonomy" id="489912"/>
    <lineage>
        <taxon>Archaea</taxon>
        <taxon>Methanobacteriati</taxon>
        <taxon>Methanobacteriota</taxon>
        <taxon>Stenosarchaea group</taxon>
        <taxon>Halobacteria</taxon>
        <taxon>Halobacteriales</taxon>
        <taxon>Halobacteriaceae</taxon>
    </lineage>
</organism>
<keyword evidence="3" id="KW-1185">Reference proteome</keyword>
<feature type="compositionally biased region" description="Basic and acidic residues" evidence="1">
    <location>
        <begin position="31"/>
        <end position="40"/>
    </location>
</feature>
<dbReference type="AlphaFoldDB" id="A0AAV3S544"/>
<sequence>MEHGVSAFDGVAGRAREFVAGVAVRVAEDGEHTADWDGGDKGAATARGWEERTSEVGVSERGGKSGRAR</sequence>
<evidence type="ECO:0000313" key="3">
    <source>
        <dbReference type="Proteomes" id="UP001500837"/>
    </source>
</evidence>
<protein>
    <submittedName>
        <fullName evidence="2">Uncharacterized protein</fullName>
    </submittedName>
</protein>
<name>A0AAV3S544_9EURY</name>
<evidence type="ECO:0000313" key="2">
    <source>
        <dbReference type="EMBL" id="GAA0295980.1"/>
    </source>
</evidence>
<dbReference type="Proteomes" id="UP001500837">
    <property type="component" value="Unassembled WGS sequence"/>
</dbReference>